<organism evidence="1 2">
    <name type="scientific">Dictyobacter halimunensis</name>
    <dbReference type="NCBI Taxonomy" id="3026934"/>
    <lineage>
        <taxon>Bacteria</taxon>
        <taxon>Bacillati</taxon>
        <taxon>Chloroflexota</taxon>
        <taxon>Ktedonobacteria</taxon>
        <taxon>Ktedonobacterales</taxon>
        <taxon>Dictyobacteraceae</taxon>
        <taxon>Dictyobacter</taxon>
    </lineage>
</organism>
<comment type="caution">
    <text evidence="1">The sequence shown here is derived from an EMBL/GenBank/DDBJ whole genome shotgun (WGS) entry which is preliminary data.</text>
</comment>
<dbReference type="EMBL" id="BSRI01000001">
    <property type="protein sequence ID" value="GLV53290.1"/>
    <property type="molecule type" value="Genomic_DNA"/>
</dbReference>
<gene>
    <name evidence="1" type="ORF">KDH_01450</name>
</gene>
<dbReference type="Proteomes" id="UP001344906">
    <property type="component" value="Unassembled WGS sequence"/>
</dbReference>
<dbReference type="Pfam" id="PF20120">
    <property type="entry name" value="DUF6510"/>
    <property type="match status" value="1"/>
</dbReference>
<name>A0ABQ6FKF4_9CHLR</name>
<reference evidence="1 2" key="1">
    <citation type="submission" date="2023-02" db="EMBL/GenBank/DDBJ databases">
        <title>Dictyobacter halimunensis sp. nov., a new member of the class Ktedonobacteria from forest soil in a geothermal area.</title>
        <authorList>
            <person name="Rachmania M.K."/>
            <person name="Ningsih F."/>
            <person name="Sakai Y."/>
            <person name="Yabe S."/>
            <person name="Yokota A."/>
            <person name="Sjamsuridzal W."/>
        </authorList>
    </citation>
    <scope>NUCLEOTIDE SEQUENCE [LARGE SCALE GENOMIC DNA]</scope>
    <source>
        <strain evidence="1 2">S3.2.2.5</strain>
    </source>
</reference>
<evidence type="ECO:0000313" key="2">
    <source>
        <dbReference type="Proteomes" id="UP001344906"/>
    </source>
</evidence>
<dbReference type="InterPro" id="IPR045423">
    <property type="entry name" value="DUF6510"/>
</dbReference>
<keyword evidence="2" id="KW-1185">Reference proteome</keyword>
<proteinExistence type="predicted"/>
<evidence type="ECO:0000313" key="1">
    <source>
        <dbReference type="EMBL" id="GLV53290.1"/>
    </source>
</evidence>
<accession>A0ABQ6FKF4</accession>
<sequence>MENKLDGNAAAGPLQAIFPFDMTLVQVTCAGCGTINVLGAAAAYMHGMGTVIRCPSCDRALIRVAQVKGRYFLDMQGVRVLQINAEAGS</sequence>
<protein>
    <submittedName>
        <fullName evidence="1">Uncharacterized protein</fullName>
    </submittedName>
</protein>